<feature type="transmembrane region" description="Helical" evidence="6">
    <location>
        <begin position="368"/>
        <end position="386"/>
    </location>
</feature>
<name>A0AA48KPI7_9ALTE</name>
<evidence type="ECO:0000256" key="1">
    <source>
        <dbReference type="ARBA" id="ARBA00004651"/>
    </source>
</evidence>
<feature type="transmembrane region" description="Helical" evidence="6">
    <location>
        <begin position="291"/>
        <end position="316"/>
    </location>
</feature>
<feature type="transmembrane region" description="Helical" evidence="6">
    <location>
        <begin position="461"/>
        <end position="479"/>
    </location>
</feature>
<sequence>MNFSFKAMNKNSAGLFFLVALAAAIYCFFAVPATWKEQRLSYDIFQNDNVQAVYIERGKQRIVPQAIAYESSPLRQAALDNISQAPEVKTQWVYLDNDPQNIVMLKADYHLGAWSLLPAIVAILMCLLTREPVAALLSGILVGAIMLGKFDITGDVLIPSVGTDNAAGILILYLWLLGGLLGMWSKTGAAQAFAEYMTRHFVKGPRSAKFIAWCLGVLFFQGGTMSTVLVGTTVKPMADKAKVSHEEMSYIVDSTASPIASLIAFNAWPAYVQALIFVPGAAFLATEADRIAFFFSSVPFSFYAILAITGTLLVSLNHFNFAGKPLRTAWQRSQNTGELDAPGAKPVSAKELHEPQVPDNYRSSALEFILPLVTLLMVAVLTFVFLGSPKIHWAFGSALGLCVALALFKGMSLGNIMDGFGNGLKGVVVASVVLMLAITIGGISKEIGGGLFLVDLLGQQVPFWALPVILQILTMLIAFSTGTSWGTYAIAFPLAMPLAWAIADAQALANPELFMMICFATVLNGSVFGDQCSPISDTTILSAMTTGCDLMDHVKTQIVPASMAAFGAAILWTMSALLLV</sequence>
<feature type="transmembrane region" description="Helical" evidence="6">
    <location>
        <begin position="259"/>
        <end position="284"/>
    </location>
</feature>
<feature type="transmembrane region" description="Helical" evidence="6">
    <location>
        <begin position="210"/>
        <end position="230"/>
    </location>
</feature>
<dbReference type="KEGG" id="pmaw:MACH26_09840"/>
<evidence type="ECO:0000256" key="6">
    <source>
        <dbReference type="SAM" id="Phobius"/>
    </source>
</evidence>
<evidence type="ECO:0000256" key="4">
    <source>
        <dbReference type="ARBA" id="ARBA00022989"/>
    </source>
</evidence>
<feature type="transmembrane region" description="Helical" evidence="6">
    <location>
        <begin position="558"/>
        <end position="579"/>
    </location>
</feature>
<feature type="transmembrane region" description="Helical" evidence="6">
    <location>
        <begin position="109"/>
        <end position="128"/>
    </location>
</feature>
<organism evidence="8 9">
    <name type="scientific">Planctobacterium marinum</name>
    <dbReference type="NCBI Taxonomy" id="1631968"/>
    <lineage>
        <taxon>Bacteria</taxon>
        <taxon>Pseudomonadati</taxon>
        <taxon>Pseudomonadota</taxon>
        <taxon>Gammaproteobacteria</taxon>
        <taxon>Alteromonadales</taxon>
        <taxon>Alteromonadaceae</taxon>
        <taxon>Planctobacterium</taxon>
    </lineage>
</organism>
<feature type="transmembrane region" description="Helical" evidence="6">
    <location>
        <begin position="133"/>
        <end position="150"/>
    </location>
</feature>
<evidence type="ECO:0000313" key="9">
    <source>
        <dbReference type="Proteomes" id="UP001333710"/>
    </source>
</evidence>
<protein>
    <submittedName>
        <fullName evidence="8">Sodium:proton antiporter</fullName>
    </submittedName>
</protein>
<keyword evidence="5 6" id="KW-0472">Membrane</keyword>
<evidence type="ECO:0000256" key="5">
    <source>
        <dbReference type="ARBA" id="ARBA00023136"/>
    </source>
</evidence>
<dbReference type="GO" id="GO:0005886">
    <property type="term" value="C:plasma membrane"/>
    <property type="evidence" value="ECO:0007669"/>
    <property type="project" value="UniProtKB-SubCell"/>
</dbReference>
<comment type="subcellular location">
    <subcellularLocation>
        <location evidence="1">Cell membrane</location>
        <topology evidence="1">Multi-pass membrane protein</topology>
    </subcellularLocation>
</comment>
<gene>
    <name evidence="8" type="ORF">MACH26_09840</name>
</gene>
<dbReference type="Pfam" id="PF03553">
    <property type="entry name" value="Na_H_antiporter"/>
    <property type="match status" value="1"/>
</dbReference>
<evidence type="ECO:0000313" key="8">
    <source>
        <dbReference type="EMBL" id="BDX05463.1"/>
    </source>
</evidence>
<dbReference type="Proteomes" id="UP001333710">
    <property type="component" value="Chromosome"/>
</dbReference>
<dbReference type="AlphaFoldDB" id="A0AA48KPI7"/>
<dbReference type="PANTHER" id="PTHR43478">
    <property type="entry name" value="NA+/H+ ANTIPORTER-RELATED"/>
    <property type="match status" value="1"/>
</dbReference>
<keyword evidence="3 6" id="KW-0812">Transmembrane</keyword>
<evidence type="ECO:0000256" key="3">
    <source>
        <dbReference type="ARBA" id="ARBA00022692"/>
    </source>
</evidence>
<feature type="domain" description="Na+/H+ antiporter NhaC-like C-terminal" evidence="7">
    <location>
        <begin position="286"/>
        <end position="571"/>
    </location>
</feature>
<keyword evidence="4 6" id="KW-1133">Transmembrane helix</keyword>
<dbReference type="PANTHER" id="PTHR43478:SF1">
    <property type="entry name" value="NA+_H+ ANTIPORTER NHAC-LIKE C-TERMINAL DOMAIN-CONTAINING PROTEIN"/>
    <property type="match status" value="1"/>
</dbReference>
<proteinExistence type="predicted"/>
<keyword evidence="9" id="KW-1185">Reference proteome</keyword>
<feature type="transmembrane region" description="Helical" evidence="6">
    <location>
        <begin position="170"/>
        <end position="189"/>
    </location>
</feature>
<evidence type="ECO:0000256" key="2">
    <source>
        <dbReference type="ARBA" id="ARBA00022475"/>
    </source>
</evidence>
<dbReference type="EMBL" id="AP027272">
    <property type="protein sequence ID" value="BDX05463.1"/>
    <property type="molecule type" value="Genomic_DNA"/>
</dbReference>
<feature type="transmembrane region" description="Helical" evidence="6">
    <location>
        <begin position="393"/>
        <end position="411"/>
    </location>
</feature>
<reference evidence="8" key="1">
    <citation type="submission" date="2023-01" db="EMBL/GenBank/DDBJ databases">
        <title>Complete genome sequence of Planctobacterium marinum strain Dej080120_11.</title>
        <authorList>
            <person name="Ueki S."/>
            <person name="Maruyama F."/>
        </authorList>
    </citation>
    <scope>NUCLEOTIDE SEQUENCE</scope>
    <source>
        <strain evidence="8">Dej080120_11</strain>
    </source>
</reference>
<accession>A0AA48KPI7</accession>
<evidence type="ECO:0000259" key="7">
    <source>
        <dbReference type="Pfam" id="PF03553"/>
    </source>
</evidence>
<dbReference type="RefSeq" id="WP_338291438.1">
    <property type="nucleotide sequence ID" value="NZ_AP027272.1"/>
</dbReference>
<dbReference type="InterPro" id="IPR018461">
    <property type="entry name" value="Na/H_Antiport_NhaC-like_C"/>
</dbReference>
<keyword evidence="2" id="KW-1003">Cell membrane</keyword>